<sequence length="265" mass="29959">MHALLNMLVDIRRVLSQFMPSLIVIAVELRKPTQRMLGITLGFIFDECETRLQFEGCIENKRMMAHESILVADENYGDNVCFSSVDDNPAIQTVKPEIEAVMVVAVSSLFNAKFVGIMKAPTFQALQVVCVRKKTRNNLYGYVQKIPTILHGIWEEYIKRRGRGQKLKTKARENPRNKKPKSKSEKRNGCRMQENGGCTHMYREAVKNRTHLVCTTDAIRVFGPCCGAGSAGEGIEIKLPKDGTLKFEYITEAMKEIGCRLQGNR</sequence>
<reference evidence="2 3" key="1">
    <citation type="journal article" date="2010" name="Science">
        <title>Genomic comparison of the ants Camponotus floridanus and Harpegnathos saltator.</title>
        <authorList>
            <person name="Bonasio R."/>
            <person name="Zhang G."/>
            <person name="Ye C."/>
            <person name="Mutti N.S."/>
            <person name="Fang X."/>
            <person name="Qin N."/>
            <person name="Donahue G."/>
            <person name="Yang P."/>
            <person name="Li Q."/>
            <person name="Li C."/>
            <person name="Zhang P."/>
            <person name="Huang Z."/>
            <person name="Berger S.L."/>
            <person name="Reinberg D."/>
            <person name="Wang J."/>
            <person name="Liebig J."/>
        </authorList>
    </citation>
    <scope>NUCLEOTIDE SEQUENCE [LARGE SCALE GENOMIC DNA]</scope>
    <source>
        <strain evidence="3">C129</strain>
    </source>
</reference>
<feature type="region of interest" description="Disordered" evidence="1">
    <location>
        <begin position="164"/>
        <end position="192"/>
    </location>
</feature>
<evidence type="ECO:0000313" key="3">
    <source>
        <dbReference type="Proteomes" id="UP000000311"/>
    </source>
</evidence>
<feature type="compositionally biased region" description="Basic and acidic residues" evidence="1">
    <location>
        <begin position="170"/>
        <end position="188"/>
    </location>
</feature>
<dbReference type="InParanoid" id="E1ZYW7"/>
<evidence type="ECO:0000313" key="2">
    <source>
        <dbReference type="EMBL" id="EFN73657.1"/>
    </source>
</evidence>
<protein>
    <submittedName>
        <fullName evidence="2">Uncharacterized protein</fullName>
    </submittedName>
</protein>
<gene>
    <name evidence="2" type="ORF">EAG_08454</name>
</gene>
<dbReference type="Proteomes" id="UP000000311">
    <property type="component" value="Unassembled WGS sequence"/>
</dbReference>
<keyword evidence="3" id="KW-1185">Reference proteome</keyword>
<name>E1ZYW7_CAMFO</name>
<organism evidence="3">
    <name type="scientific">Camponotus floridanus</name>
    <name type="common">Florida carpenter ant</name>
    <dbReference type="NCBI Taxonomy" id="104421"/>
    <lineage>
        <taxon>Eukaryota</taxon>
        <taxon>Metazoa</taxon>
        <taxon>Ecdysozoa</taxon>
        <taxon>Arthropoda</taxon>
        <taxon>Hexapoda</taxon>
        <taxon>Insecta</taxon>
        <taxon>Pterygota</taxon>
        <taxon>Neoptera</taxon>
        <taxon>Endopterygota</taxon>
        <taxon>Hymenoptera</taxon>
        <taxon>Apocrita</taxon>
        <taxon>Aculeata</taxon>
        <taxon>Formicoidea</taxon>
        <taxon>Formicidae</taxon>
        <taxon>Formicinae</taxon>
        <taxon>Camponotus</taxon>
    </lineage>
</organism>
<evidence type="ECO:0000256" key="1">
    <source>
        <dbReference type="SAM" id="MobiDB-lite"/>
    </source>
</evidence>
<dbReference type="AlphaFoldDB" id="E1ZYW7"/>
<accession>E1ZYW7</accession>
<proteinExistence type="predicted"/>
<dbReference type="EMBL" id="GL435242">
    <property type="protein sequence ID" value="EFN73657.1"/>
    <property type="molecule type" value="Genomic_DNA"/>
</dbReference>